<feature type="region of interest" description="Disordered" evidence="2">
    <location>
        <begin position="138"/>
        <end position="160"/>
    </location>
</feature>
<dbReference type="GO" id="GO:0004479">
    <property type="term" value="F:methionyl-tRNA formyltransferase activity"/>
    <property type="evidence" value="ECO:0007669"/>
    <property type="project" value="UniProtKB-EC"/>
</dbReference>
<comment type="caution">
    <text evidence="4">The sequence shown here is derived from an EMBL/GenBank/DDBJ whole genome shotgun (WGS) entry which is preliminary data.</text>
</comment>
<keyword evidence="4" id="KW-0808">Transferase</keyword>
<evidence type="ECO:0000313" key="4">
    <source>
        <dbReference type="EMBL" id="KAJ9156414.1"/>
    </source>
</evidence>
<feature type="domain" description="Formyl transferase N-terminal" evidence="3">
    <location>
        <begin position="65"/>
        <end position="270"/>
    </location>
</feature>
<dbReference type="InterPro" id="IPR036477">
    <property type="entry name" value="Formyl_transf_N_sf"/>
</dbReference>
<dbReference type="InterPro" id="IPR002376">
    <property type="entry name" value="Formyl_transf_N"/>
</dbReference>
<dbReference type="CDD" id="cd08646">
    <property type="entry name" value="FMT_core_Met-tRNA-FMT_N"/>
    <property type="match status" value="1"/>
</dbReference>
<name>A0AA38VWH1_9PEZI</name>
<keyword evidence="5" id="KW-1185">Reference proteome</keyword>
<reference evidence="4" key="1">
    <citation type="submission" date="2022-07" db="EMBL/GenBank/DDBJ databases">
        <title>Fungi with potential for degradation of polypropylene.</title>
        <authorList>
            <person name="Gostincar C."/>
        </authorList>
    </citation>
    <scope>NUCLEOTIDE SEQUENCE</scope>
    <source>
        <strain evidence="4">EXF-13308</strain>
    </source>
</reference>
<evidence type="ECO:0000256" key="2">
    <source>
        <dbReference type="SAM" id="MobiDB-lite"/>
    </source>
</evidence>
<dbReference type="PANTHER" id="PTHR11138">
    <property type="entry name" value="METHIONYL-TRNA FORMYLTRANSFERASE"/>
    <property type="match status" value="1"/>
</dbReference>
<dbReference type="EMBL" id="JANBVO010000002">
    <property type="protein sequence ID" value="KAJ9156414.1"/>
    <property type="molecule type" value="Genomic_DNA"/>
</dbReference>
<evidence type="ECO:0000259" key="3">
    <source>
        <dbReference type="Pfam" id="PF00551"/>
    </source>
</evidence>
<proteinExistence type="predicted"/>
<dbReference type="EC" id="2.1.2.9" evidence="1"/>
<dbReference type="SUPFAM" id="SSF53328">
    <property type="entry name" value="Formyltransferase"/>
    <property type="match status" value="1"/>
</dbReference>
<protein>
    <recommendedName>
        <fullName evidence="1">methionyl-tRNA formyltransferase</fullName>
        <ecNumber evidence="1">2.1.2.9</ecNumber>
    </recommendedName>
</protein>
<gene>
    <name evidence="4" type="ORF">NKR23_g1439</name>
</gene>
<organism evidence="4 5">
    <name type="scientific">Pleurostoma richardsiae</name>
    <dbReference type="NCBI Taxonomy" id="41990"/>
    <lineage>
        <taxon>Eukaryota</taxon>
        <taxon>Fungi</taxon>
        <taxon>Dikarya</taxon>
        <taxon>Ascomycota</taxon>
        <taxon>Pezizomycotina</taxon>
        <taxon>Sordariomycetes</taxon>
        <taxon>Sordariomycetidae</taxon>
        <taxon>Calosphaeriales</taxon>
        <taxon>Pleurostomataceae</taxon>
        <taxon>Pleurostoma</taxon>
    </lineage>
</organism>
<feature type="compositionally biased region" description="Pro residues" evidence="2">
    <location>
        <begin position="139"/>
        <end position="154"/>
    </location>
</feature>
<dbReference type="Pfam" id="PF00551">
    <property type="entry name" value="Formyl_trans_N"/>
    <property type="match status" value="1"/>
</dbReference>
<accession>A0AA38VWH1</accession>
<evidence type="ECO:0000313" key="5">
    <source>
        <dbReference type="Proteomes" id="UP001174694"/>
    </source>
</evidence>
<dbReference type="GO" id="GO:0005739">
    <property type="term" value="C:mitochondrion"/>
    <property type="evidence" value="ECO:0007669"/>
    <property type="project" value="TreeGrafter"/>
</dbReference>
<dbReference type="AlphaFoldDB" id="A0AA38VWH1"/>
<dbReference type="InterPro" id="IPR041711">
    <property type="entry name" value="Met-tRNA-FMT_N"/>
</dbReference>
<sequence length="513" mass="54265">MAGRPRLRLALTGRPTTFLRPVDGTAVVWSHLRLSVRRSSTTSTTTASTSSTATATTPKVSEPLRILFCGSDAFSCASLSALHAEHLTNPSLISSIDVVVRPPKPVGRGRRVLHEPPLLHLARRLGLRVHLRDTFTGWTPPPAPALPSHPPSPLPGGEAAEGGGSPINLIIAVSFGLFVPPRLLLAARYGGLNVHPSLLPDLRGPAPLHRALLLGRRRTGVTLQTLDPSRFDHGVVLAQTPPPGVEIPEGATPEALRGELAAAGAEMLVRGLREGVHVPPLVDVGWWKPQEGEEMSHAPKIRKEDMEVDWAGVRGPPSAEEMDRRARVLGQLWTRIAVAGGEGEEPKAVRVIFEGVEACRCPDALGSAVARTMAARRRRAEGGPASSGVVEDAGGAVASGGSPPIKTLVFLQENRQEPVSGPSSMLYRVPYLEQDGAIVIPVRVPCYADGDDVSAAPILEGGAPDAVRIKTATVEGAPKKDAARAVASFVRDALEVPTPLMEPGKKCDFIGEI</sequence>
<dbReference type="PANTHER" id="PTHR11138:SF5">
    <property type="entry name" value="METHIONYL-TRNA FORMYLTRANSFERASE, MITOCHONDRIAL"/>
    <property type="match status" value="1"/>
</dbReference>
<evidence type="ECO:0000256" key="1">
    <source>
        <dbReference type="ARBA" id="ARBA00012261"/>
    </source>
</evidence>
<dbReference type="Proteomes" id="UP001174694">
    <property type="component" value="Unassembled WGS sequence"/>
</dbReference>
<dbReference type="Gene3D" id="3.40.50.12230">
    <property type="match status" value="1"/>
</dbReference>